<dbReference type="Proteomes" id="UP000310353">
    <property type="component" value="Unassembled WGS sequence"/>
</dbReference>
<organism evidence="1 2">
    <name type="scientific">Campylobacter aviculae</name>
    <dbReference type="NCBI Taxonomy" id="2510190"/>
    <lineage>
        <taxon>Bacteria</taxon>
        <taxon>Pseudomonadati</taxon>
        <taxon>Campylobacterota</taxon>
        <taxon>Epsilonproteobacteria</taxon>
        <taxon>Campylobacterales</taxon>
        <taxon>Campylobacteraceae</taxon>
        <taxon>Campylobacter</taxon>
    </lineage>
</organism>
<comment type="caution">
    <text evidence="1">The sequence shown here is derived from an EMBL/GenBank/DDBJ whole genome shotgun (WGS) entry which is preliminary data.</text>
</comment>
<reference evidence="1 2" key="1">
    <citation type="submission" date="2018-05" db="EMBL/GenBank/DDBJ databases">
        <title>Novel Campyloabacter and Helicobacter Species and Strains.</title>
        <authorList>
            <person name="Mannion A.J."/>
            <person name="Shen Z."/>
            <person name="Fox J.G."/>
        </authorList>
    </citation>
    <scope>NUCLEOTIDE SEQUENCE [LARGE SCALE GENOMIC DNA]</scope>
    <source>
        <strain evidence="2">MIT17-670</strain>
    </source>
</reference>
<evidence type="ECO:0000313" key="2">
    <source>
        <dbReference type="Proteomes" id="UP000310353"/>
    </source>
</evidence>
<sequence>MEKNYKIKVTDVSELNEHYKEAIQEGTYEGEDVNKFFDTIKTFDVAESLLKKDFSNQYIKFDIITDKEKIPLNIRLGDKNFQKGIEHLINIGSSKLVKENINPEVKKDLNNQLGIYKPKIYDEMLDGTFKAIKNLSEVANKDVGLMILEFANSYSETREKFEKKQINKIGKKSFFKEKMNEFFKKKLNKILPDREISNEKTYSRSR</sequence>
<evidence type="ECO:0000313" key="1">
    <source>
        <dbReference type="EMBL" id="TKX28928.1"/>
    </source>
</evidence>
<protein>
    <submittedName>
        <fullName evidence="1">NTPase</fullName>
    </submittedName>
</protein>
<dbReference type="OrthoDB" id="5320678at2"/>
<keyword evidence="2" id="KW-1185">Reference proteome</keyword>
<proteinExistence type="predicted"/>
<gene>
    <name evidence="1" type="ORF">CQA76_08525</name>
</gene>
<dbReference type="EMBL" id="NXMA01000024">
    <property type="protein sequence ID" value="TKX28928.1"/>
    <property type="molecule type" value="Genomic_DNA"/>
</dbReference>
<dbReference type="RefSeq" id="WP_137622959.1">
    <property type="nucleotide sequence ID" value="NZ_NXMA01000024.1"/>
</dbReference>
<accession>A0A4U7BC18</accession>
<dbReference type="AlphaFoldDB" id="A0A4U7BC18"/>
<name>A0A4U7BC18_9BACT</name>